<feature type="region of interest" description="Disordered" evidence="1">
    <location>
        <begin position="122"/>
        <end position="152"/>
    </location>
</feature>
<dbReference type="AlphaFoldDB" id="A0A0P7UHR3"/>
<protein>
    <submittedName>
        <fullName evidence="2">Uncharacterized protein</fullName>
    </submittedName>
</protein>
<reference evidence="2 3" key="1">
    <citation type="submission" date="2015-08" db="EMBL/GenBank/DDBJ databases">
        <title>The genome of the Asian arowana (Scleropages formosus).</title>
        <authorList>
            <person name="Tan M.H."/>
            <person name="Gan H.M."/>
            <person name="Croft L.J."/>
            <person name="Austin C.M."/>
        </authorList>
    </citation>
    <scope>NUCLEOTIDE SEQUENCE [LARGE SCALE GENOMIC DNA]</scope>
    <source>
        <strain evidence="2">Aro1</strain>
    </source>
</reference>
<organism evidence="2 3">
    <name type="scientific">Scleropages formosus</name>
    <name type="common">Asian bonytongue</name>
    <name type="synonym">Osteoglossum formosum</name>
    <dbReference type="NCBI Taxonomy" id="113540"/>
    <lineage>
        <taxon>Eukaryota</taxon>
        <taxon>Metazoa</taxon>
        <taxon>Chordata</taxon>
        <taxon>Craniata</taxon>
        <taxon>Vertebrata</taxon>
        <taxon>Euteleostomi</taxon>
        <taxon>Actinopterygii</taxon>
        <taxon>Neopterygii</taxon>
        <taxon>Teleostei</taxon>
        <taxon>Osteoglossocephala</taxon>
        <taxon>Osteoglossomorpha</taxon>
        <taxon>Osteoglossiformes</taxon>
        <taxon>Osteoglossidae</taxon>
        <taxon>Scleropages</taxon>
    </lineage>
</organism>
<evidence type="ECO:0000313" key="3">
    <source>
        <dbReference type="Proteomes" id="UP000034805"/>
    </source>
</evidence>
<gene>
    <name evidence="2" type="ORF">Z043_121288</name>
</gene>
<proteinExistence type="predicted"/>
<evidence type="ECO:0000256" key="1">
    <source>
        <dbReference type="SAM" id="MobiDB-lite"/>
    </source>
</evidence>
<feature type="region of interest" description="Disordered" evidence="1">
    <location>
        <begin position="471"/>
        <end position="506"/>
    </location>
</feature>
<accession>A0A0P7UHR3</accession>
<dbReference type="EMBL" id="JARO02010441">
    <property type="protein sequence ID" value="KPP60686.1"/>
    <property type="molecule type" value="Genomic_DNA"/>
</dbReference>
<feature type="compositionally biased region" description="Polar residues" evidence="1">
    <location>
        <begin position="494"/>
        <end position="506"/>
    </location>
</feature>
<name>A0A0P7UHR3_SCLFO</name>
<comment type="caution">
    <text evidence="2">The sequence shown here is derived from an EMBL/GenBank/DDBJ whole genome shotgun (WGS) entry which is preliminary data.</text>
</comment>
<sequence length="600" mass="66015">MDEEYIKRRFKRNADIYRDALERIVEKYSRVDASGMEVCLRSMTCLSDKGVEPWDKVRDSNLLKDMASCRFPVREEGQEDKRDLQDNLRLSDDASVSMETTMEKSTGTFLWESGVESSHLLSSTMSDSHCGQTGVLSQPEDQDEELEQTLSSQGSTLLDLYPSMVSQVGEACRRQRVVEAGSAILRRYRRRVWFPSSHRSSLNSSLRGQGVCTKSSEMEDRVRRRLAYVMDTRAPEPSVLSFPEDASWTVESISHVSGKPVCSLAAAAHVAMATTPSPPQPVCSAPSLGLWGSRKERWPTPPWKSRVQQWDKVSSPGLKRLSVPGSPPERTQYLHHGSVSSVQYIRDFEDHRSNTYSVSQPGPFHAAGLHLSRRNSFSGFQLSHQATRRQIDLEFQKIYHRYVCEARISLHSHSSALACCSPTCSLRKREALLSSSSSSLAALALSPACTRVRKRQLELSCDLSPLSKRFRGGAPAPMSPRNLVGRSTLERSPGSPTCRSPQNGSISSLRARLSPALGGEGGIVSKVTGDAAEGRLGLTASNWMKEGPSSLQGHCRPLTDVASDVLELGFVGNELFLGGNVDAHVAGEPDGGRCHADVHL</sequence>
<evidence type="ECO:0000313" key="2">
    <source>
        <dbReference type="EMBL" id="KPP60686.1"/>
    </source>
</evidence>
<dbReference type="Proteomes" id="UP000034805">
    <property type="component" value="Unassembled WGS sequence"/>
</dbReference>